<evidence type="ECO:0000256" key="1">
    <source>
        <dbReference type="SAM" id="Coils"/>
    </source>
</evidence>
<feature type="coiled-coil region" evidence="1">
    <location>
        <begin position="77"/>
        <end position="118"/>
    </location>
</feature>
<evidence type="ECO:0000313" key="6">
    <source>
        <dbReference type="Proteomes" id="UP000190044"/>
    </source>
</evidence>
<dbReference type="SUPFAM" id="SSF51261">
    <property type="entry name" value="Duplicated hybrid motif"/>
    <property type="match status" value="1"/>
</dbReference>
<dbReference type="Proteomes" id="UP000190044">
    <property type="component" value="Unassembled WGS sequence"/>
</dbReference>
<dbReference type="OrthoDB" id="9815245at2"/>
<name>A0A1T5EA10_9SPHN</name>
<gene>
    <name evidence="5" type="ORF">SAMN06295937_102028</name>
</gene>
<proteinExistence type="predicted"/>
<dbReference type="Gene3D" id="2.70.70.10">
    <property type="entry name" value="Glucose Permease (Domain IIA)"/>
    <property type="match status" value="1"/>
</dbReference>
<organism evidence="5 6">
    <name type="scientific">Sphingopyxis flava</name>
    <dbReference type="NCBI Taxonomy" id="1507287"/>
    <lineage>
        <taxon>Bacteria</taxon>
        <taxon>Pseudomonadati</taxon>
        <taxon>Pseudomonadota</taxon>
        <taxon>Alphaproteobacteria</taxon>
        <taxon>Sphingomonadales</taxon>
        <taxon>Sphingomonadaceae</taxon>
        <taxon>Sphingopyxis</taxon>
    </lineage>
</organism>
<sequence>MSSLSTGLRHWRQRFNALFQDHEIFVRTHGHVRFLRVSAVWQKRVALIAGAVLLVWAGATLTVFVNQILTAGERAEVARKEAAAAASEARIAQYRDRVAEIAADLDERQAQLEDWQETYFGAEPLPADAKADGSDAAGKDAHPLKTSALDPRLPPEAQALAQIEARQEAFSARLLAAVNARASKAGDAVAKLGLDPQSLVKKASTGQGGPFIPWRGRIGRAGALGKSFAALEGALFRMEVLERTLVAIPSGQPAHVLMLSSSYGYRHDPFTGASAMHAGLDFPGPLGTPILAAAPGKVAFVGRRSGYGNVVEVDHGQGIMTRYAHLSGFDTAVGARVGAGQQIARMGSTGRSTGSHLHFEVRLNGVAVNPRRFLEAKADVLEVKADARQRVGALARARAGTAAAR</sequence>
<dbReference type="PANTHER" id="PTHR21666:SF270">
    <property type="entry name" value="MUREIN HYDROLASE ACTIVATOR ENVC"/>
    <property type="match status" value="1"/>
</dbReference>
<protein>
    <submittedName>
        <fullName evidence="5">Peptidase family M23</fullName>
    </submittedName>
</protein>
<dbReference type="Pfam" id="PF01551">
    <property type="entry name" value="Peptidase_M23"/>
    <property type="match status" value="1"/>
</dbReference>
<evidence type="ECO:0000256" key="3">
    <source>
        <dbReference type="SAM" id="Phobius"/>
    </source>
</evidence>
<keyword evidence="3" id="KW-0472">Membrane</keyword>
<dbReference type="InterPro" id="IPR050570">
    <property type="entry name" value="Cell_wall_metabolism_enzyme"/>
</dbReference>
<evidence type="ECO:0000259" key="4">
    <source>
        <dbReference type="Pfam" id="PF01551"/>
    </source>
</evidence>
<dbReference type="RefSeq" id="WP_079639476.1">
    <property type="nucleotide sequence ID" value="NZ_FUYP01000020.1"/>
</dbReference>
<accession>A0A1T5EA10</accession>
<keyword evidence="3" id="KW-1133">Transmembrane helix</keyword>
<dbReference type="FunFam" id="2.70.70.10:FF:000006">
    <property type="entry name" value="M23 family peptidase"/>
    <property type="match status" value="1"/>
</dbReference>
<dbReference type="GO" id="GO:0004222">
    <property type="term" value="F:metalloendopeptidase activity"/>
    <property type="evidence" value="ECO:0007669"/>
    <property type="project" value="TreeGrafter"/>
</dbReference>
<keyword evidence="1" id="KW-0175">Coiled coil</keyword>
<feature type="compositionally biased region" description="Basic and acidic residues" evidence="2">
    <location>
        <begin position="130"/>
        <end position="143"/>
    </location>
</feature>
<keyword evidence="6" id="KW-1185">Reference proteome</keyword>
<evidence type="ECO:0000313" key="5">
    <source>
        <dbReference type="EMBL" id="SKB80681.1"/>
    </source>
</evidence>
<reference evidence="6" key="1">
    <citation type="submission" date="2017-02" db="EMBL/GenBank/DDBJ databases">
        <authorList>
            <person name="Varghese N."/>
            <person name="Submissions S."/>
        </authorList>
    </citation>
    <scope>NUCLEOTIDE SEQUENCE [LARGE SCALE GENOMIC DNA]</scope>
    <source>
        <strain evidence="6">R11H</strain>
    </source>
</reference>
<dbReference type="CDD" id="cd12797">
    <property type="entry name" value="M23_peptidase"/>
    <property type="match status" value="1"/>
</dbReference>
<evidence type="ECO:0000256" key="2">
    <source>
        <dbReference type="SAM" id="MobiDB-lite"/>
    </source>
</evidence>
<dbReference type="InterPro" id="IPR011055">
    <property type="entry name" value="Dup_hybrid_motif"/>
</dbReference>
<dbReference type="PANTHER" id="PTHR21666">
    <property type="entry name" value="PEPTIDASE-RELATED"/>
    <property type="match status" value="1"/>
</dbReference>
<dbReference type="InterPro" id="IPR016047">
    <property type="entry name" value="M23ase_b-sheet_dom"/>
</dbReference>
<dbReference type="AlphaFoldDB" id="A0A1T5EA10"/>
<feature type="region of interest" description="Disordered" evidence="2">
    <location>
        <begin position="130"/>
        <end position="151"/>
    </location>
</feature>
<feature type="domain" description="M23ase beta-sheet core" evidence="4">
    <location>
        <begin position="276"/>
        <end position="370"/>
    </location>
</feature>
<dbReference type="EMBL" id="FUYP01000020">
    <property type="protein sequence ID" value="SKB80681.1"/>
    <property type="molecule type" value="Genomic_DNA"/>
</dbReference>
<feature type="transmembrane region" description="Helical" evidence="3">
    <location>
        <begin position="45"/>
        <end position="65"/>
    </location>
</feature>
<keyword evidence="3" id="KW-0812">Transmembrane</keyword>